<dbReference type="RefSeq" id="WP_229638458.1">
    <property type="nucleotide sequence ID" value="NZ_JADWDC010000001.1"/>
</dbReference>
<gene>
    <name evidence="1" type="ORF">I4641_00495</name>
</gene>
<protein>
    <submittedName>
        <fullName evidence="1">Uncharacterized protein</fullName>
    </submittedName>
</protein>
<dbReference type="EMBL" id="JADWDC010000001">
    <property type="protein sequence ID" value="MCC0175459.1"/>
    <property type="molecule type" value="Genomic_DNA"/>
</dbReference>
<evidence type="ECO:0000313" key="1">
    <source>
        <dbReference type="EMBL" id="MCC0175459.1"/>
    </source>
</evidence>
<dbReference type="AlphaFoldDB" id="A0A964BL89"/>
<comment type="caution">
    <text evidence="1">The sequence shown here is derived from an EMBL/GenBank/DDBJ whole genome shotgun (WGS) entry which is preliminary data.</text>
</comment>
<keyword evidence="2" id="KW-1185">Reference proteome</keyword>
<proteinExistence type="predicted"/>
<organism evidence="1 2">
    <name type="scientific">Waterburya agarophytonicola KI4</name>
    <dbReference type="NCBI Taxonomy" id="2874699"/>
    <lineage>
        <taxon>Bacteria</taxon>
        <taxon>Bacillati</taxon>
        <taxon>Cyanobacteriota</taxon>
        <taxon>Cyanophyceae</taxon>
        <taxon>Pleurocapsales</taxon>
        <taxon>Hyellaceae</taxon>
        <taxon>Waterburya</taxon>
        <taxon>Waterburya agarophytonicola</taxon>
    </lineage>
</organism>
<reference evidence="1" key="1">
    <citation type="journal article" date="2021" name="Antonie Van Leeuwenhoek">
        <title>Draft genome and description of Waterburya agarophytonicola gen. nov. sp. nov. (Pleurocapsales, Cyanobacteria): a seaweed symbiont.</title>
        <authorList>
            <person name="Bonthond G."/>
            <person name="Shalygin S."/>
            <person name="Bayer T."/>
            <person name="Weinberger F."/>
        </authorList>
    </citation>
    <scope>NUCLEOTIDE SEQUENCE</scope>
    <source>
        <strain evidence="1">KI4</strain>
    </source>
</reference>
<sequence length="68" mass="7918">MQLVFNLSSKQLVKPGNINSTENTALYIKLSMMSRHTCPCCSHKLLRHLRTGDIYWRCSRCYQEMPAL</sequence>
<accession>A0A964BL89</accession>
<dbReference type="Proteomes" id="UP000729733">
    <property type="component" value="Unassembled WGS sequence"/>
</dbReference>
<evidence type="ECO:0000313" key="2">
    <source>
        <dbReference type="Proteomes" id="UP000729733"/>
    </source>
</evidence>
<name>A0A964BL89_9CYAN</name>